<dbReference type="PANTHER" id="PTHR43280">
    <property type="entry name" value="ARAC-FAMILY TRANSCRIPTIONAL REGULATOR"/>
    <property type="match status" value="1"/>
</dbReference>
<feature type="domain" description="HTH araC/xylS-type" evidence="5">
    <location>
        <begin position="683"/>
        <end position="782"/>
    </location>
</feature>
<dbReference type="SUPFAM" id="SSF46689">
    <property type="entry name" value="Homeodomain-like"/>
    <property type="match status" value="1"/>
</dbReference>
<dbReference type="AlphaFoldDB" id="A0A1H9T8N5"/>
<protein>
    <submittedName>
        <fullName evidence="6">AraC-type DNA-binding protein</fullName>
    </submittedName>
</protein>
<proteinExistence type="predicted"/>
<dbReference type="Gene3D" id="1.10.10.60">
    <property type="entry name" value="Homeodomain-like"/>
    <property type="match status" value="2"/>
</dbReference>
<dbReference type="SMART" id="SM00342">
    <property type="entry name" value="HTH_ARAC"/>
    <property type="match status" value="1"/>
</dbReference>
<dbReference type="PROSITE" id="PS01124">
    <property type="entry name" value="HTH_ARAC_FAMILY_2"/>
    <property type="match status" value="1"/>
</dbReference>
<dbReference type="Pfam" id="PF12833">
    <property type="entry name" value="HTH_18"/>
    <property type="match status" value="1"/>
</dbReference>
<dbReference type="Proteomes" id="UP000182584">
    <property type="component" value="Unassembled WGS sequence"/>
</dbReference>
<sequence length="782" mass="89139">MRRNKKRSTDKQILLQYFLTYFIVLFIPLVICCSYYVRMLSVISEDDIREKKTELIHNATLVDDFMEELDSFSGMLAGLPAVNIFRFQDKVLEFPNTNEVKNLQDKLFNPTRINSSVYGYYIFFDKSRTVINDSIAYDYKDFYNLYLRREEDLSFEAWDEYLTTQLVKGVSRAQKYRCKDERSIELLAYSCPLPNNGYDTSSGYVRIFFEENVLASLMPVPEKEGLQYILNDSGDIIYCRFTDSPSENAYGLVLQAESSLLDELCQGGNIDTADTDGILKLSVLLDGKKYIALRYESPSGYTYCSLLPVVQFNARQTTSMISLTVFILLAAAVGLGLCWHMSARSATPLTKLLKESLNITHKKEEQGSAYSGLNDVFQYLGNVNSDLIEMMEEQKPYIRTTIVNRLLFGNPLSQGEYDWLERRLGFEYRGKVFTVLIFRVTFLEGDEQNSVDLQNTYILSLIEIIQKILPECLYAVTGEAQVSVILSTSKESRDMVTSEAGEKILHIRNELPGDLADRMLVYGGTTVDRVEDIYESYHNAVFTFMNEKGQIANHIIWYQNNKGKMAAAFPYFELSVRLTRLVTSGDEQGLHDALKEIMTEYIFENNLPAWLEQVLLNELQAILFRIIVGLELEESETQKYYCELEKNHQSPILEQITNTLGLYRRLCAHVNEMKDMEAGKMMPAIVAFIDANYGDQDLSLTMVADKFGISVPYLSSLFKTSAGVNFSSYVENVRIEKAKGLLKNTSMTVGQISQATGYGSSNSFCRAFKRVTGSSASEYRRD</sequence>
<keyword evidence="1" id="KW-0805">Transcription regulation</keyword>
<dbReference type="InterPro" id="IPR018062">
    <property type="entry name" value="HTH_AraC-typ_CS"/>
</dbReference>
<evidence type="ECO:0000313" key="6">
    <source>
        <dbReference type="EMBL" id="SER93427.1"/>
    </source>
</evidence>
<evidence type="ECO:0000256" key="3">
    <source>
        <dbReference type="ARBA" id="ARBA00023163"/>
    </source>
</evidence>
<dbReference type="InterPro" id="IPR009057">
    <property type="entry name" value="Homeodomain-like_sf"/>
</dbReference>
<keyword evidence="4" id="KW-1133">Transmembrane helix</keyword>
<keyword evidence="4" id="KW-0812">Transmembrane</keyword>
<evidence type="ECO:0000256" key="2">
    <source>
        <dbReference type="ARBA" id="ARBA00023125"/>
    </source>
</evidence>
<dbReference type="EMBL" id="FOGJ01000014">
    <property type="protein sequence ID" value="SER93427.1"/>
    <property type="molecule type" value="Genomic_DNA"/>
</dbReference>
<evidence type="ECO:0000256" key="1">
    <source>
        <dbReference type="ARBA" id="ARBA00023015"/>
    </source>
</evidence>
<dbReference type="PROSITE" id="PS00041">
    <property type="entry name" value="HTH_ARAC_FAMILY_1"/>
    <property type="match status" value="1"/>
</dbReference>
<feature type="transmembrane region" description="Helical" evidence="4">
    <location>
        <begin position="12"/>
        <end position="37"/>
    </location>
</feature>
<keyword evidence="4" id="KW-0472">Membrane</keyword>
<dbReference type="GO" id="GO:0003700">
    <property type="term" value="F:DNA-binding transcription factor activity"/>
    <property type="evidence" value="ECO:0007669"/>
    <property type="project" value="InterPro"/>
</dbReference>
<keyword evidence="3" id="KW-0804">Transcription</keyword>
<dbReference type="InterPro" id="IPR018060">
    <property type="entry name" value="HTH_AraC"/>
</dbReference>
<evidence type="ECO:0000313" key="7">
    <source>
        <dbReference type="Proteomes" id="UP000182584"/>
    </source>
</evidence>
<organism evidence="6 7">
    <name type="scientific">Butyrivibrio fibrisolvens</name>
    <dbReference type="NCBI Taxonomy" id="831"/>
    <lineage>
        <taxon>Bacteria</taxon>
        <taxon>Bacillati</taxon>
        <taxon>Bacillota</taxon>
        <taxon>Clostridia</taxon>
        <taxon>Lachnospirales</taxon>
        <taxon>Lachnospiraceae</taxon>
        <taxon>Butyrivibrio</taxon>
    </lineage>
</organism>
<feature type="transmembrane region" description="Helical" evidence="4">
    <location>
        <begin position="320"/>
        <end position="339"/>
    </location>
</feature>
<dbReference type="PANTHER" id="PTHR43280:SF10">
    <property type="entry name" value="REGULATORY PROTEIN POCR"/>
    <property type="match status" value="1"/>
</dbReference>
<keyword evidence="2 6" id="KW-0238">DNA-binding</keyword>
<name>A0A1H9T8N5_BUTFI</name>
<reference evidence="6 7" key="1">
    <citation type="submission" date="2016-10" db="EMBL/GenBank/DDBJ databases">
        <authorList>
            <person name="de Groot N.N."/>
        </authorList>
    </citation>
    <scope>NUCLEOTIDE SEQUENCE [LARGE SCALE GENOMIC DNA]</scope>
    <source>
        <strain evidence="6 7">AR40</strain>
    </source>
</reference>
<evidence type="ECO:0000256" key="4">
    <source>
        <dbReference type="SAM" id="Phobius"/>
    </source>
</evidence>
<evidence type="ECO:0000259" key="5">
    <source>
        <dbReference type="PROSITE" id="PS01124"/>
    </source>
</evidence>
<dbReference type="GO" id="GO:0043565">
    <property type="term" value="F:sequence-specific DNA binding"/>
    <property type="evidence" value="ECO:0007669"/>
    <property type="project" value="InterPro"/>
</dbReference>
<accession>A0A1H9T8N5</accession>
<dbReference type="RefSeq" id="WP_074756482.1">
    <property type="nucleotide sequence ID" value="NZ_FOGJ01000014.1"/>
</dbReference>
<gene>
    <name evidence="6" type="ORF">SAMN04487884_11418</name>
</gene>